<keyword evidence="2" id="KW-0436">Ligase</keyword>
<accession>A0A6J6LS47</accession>
<evidence type="ECO:0000259" key="4">
    <source>
        <dbReference type="Pfam" id="PF13193"/>
    </source>
</evidence>
<dbReference type="Gene3D" id="3.40.50.12780">
    <property type="entry name" value="N-terminal domain of ligase-like"/>
    <property type="match status" value="1"/>
</dbReference>
<dbReference type="InterPro" id="IPR000873">
    <property type="entry name" value="AMP-dep_synth/lig_dom"/>
</dbReference>
<dbReference type="GO" id="GO:0031956">
    <property type="term" value="F:medium-chain fatty acid-CoA ligase activity"/>
    <property type="evidence" value="ECO:0007669"/>
    <property type="project" value="TreeGrafter"/>
</dbReference>
<name>A0A6J6LS47_9ZZZZ</name>
<feature type="domain" description="AMP-dependent synthetase/ligase" evidence="3">
    <location>
        <begin position="60"/>
        <end position="200"/>
    </location>
</feature>
<comment type="similarity">
    <text evidence="1">Belongs to the ATP-dependent AMP-binding enzyme family.</text>
</comment>
<dbReference type="InterPro" id="IPR025110">
    <property type="entry name" value="AMP-bd_C"/>
</dbReference>
<gene>
    <name evidence="5" type="ORF">UFOPK2334_00169</name>
</gene>
<dbReference type="InterPro" id="IPR042099">
    <property type="entry name" value="ANL_N_sf"/>
</dbReference>
<protein>
    <submittedName>
        <fullName evidence="5">Unannotated protein</fullName>
    </submittedName>
</protein>
<dbReference type="Gene3D" id="3.30.300.30">
    <property type="match status" value="1"/>
</dbReference>
<evidence type="ECO:0000313" key="5">
    <source>
        <dbReference type="EMBL" id="CAB4664657.1"/>
    </source>
</evidence>
<sequence>MPNGQALVDRLSRAWDNDDAVFALDQRLPAPARQQILDIVQPTIMATLGGDETVSGRLVDAGDAVVVATSGTTGTQKAAVLTMAAVEASARATSARLKVSLKDQWLACLPPSHVGGLSVITRSLIMGTSLVAVPSFTKEAYEDAATNGATLVSLVATALQRVDASLYRTIVLGGARAPKDLPDNCITTYGMTETGSGIVYNGTALPGVEIEIRDSIVYVRAPMLLRAYRDDTYPLDNDGWFRTGDRGALSSDGVLTVEGREGDLIISGGENIWPESVEETLLTHESVAEVCVAGVPDPEWGMAVHAWVVVQDSTNITLEELRNHVKLVMPAHCAPRNVHVVSTIPRTSLGKPQRALLVRSVSTS</sequence>
<dbReference type="GO" id="GO:0006631">
    <property type="term" value="P:fatty acid metabolic process"/>
    <property type="evidence" value="ECO:0007669"/>
    <property type="project" value="TreeGrafter"/>
</dbReference>
<dbReference type="PANTHER" id="PTHR43201:SF5">
    <property type="entry name" value="MEDIUM-CHAIN ACYL-COA LIGASE ACSF2, MITOCHONDRIAL"/>
    <property type="match status" value="1"/>
</dbReference>
<organism evidence="5">
    <name type="scientific">freshwater metagenome</name>
    <dbReference type="NCBI Taxonomy" id="449393"/>
    <lineage>
        <taxon>unclassified sequences</taxon>
        <taxon>metagenomes</taxon>
        <taxon>ecological metagenomes</taxon>
    </lineage>
</organism>
<proteinExistence type="inferred from homology"/>
<feature type="domain" description="AMP-binding enzyme C-terminal" evidence="4">
    <location>
        <begin position="277"/>
        <end position="351"/>
    </location>
</feature>
<reference evidence="5" key="1">
    <citation type="submission" date="2020-05" db="EMBL/GenBank/DDBJ databases">
        <authorList>
            <person name="Chiriac C."/>
            <person name="Salcher M."/>
            <person name="Ghai R."/>
            <person name="Kavagutti S V."/>
        </authorList>
    </citation>
    <scope>NUCLEOTIDE SEQUENCE</scope>
</reference>
<dbReference type="InterPro" id="IPR045851">
    <property type="entry name" value="AMP-bd_C_sf"/>
</dbReference>
<dbReference type="AlphaFoldDB" id="A0A6J6LS47"/>
<dbReference type="PANTHER" id="PTHR43201">
    <property type="entry name" value="ACYL-COA SYNTHETASE"/>
    <property type="match status" value="1"/>
</dbReference>
<dbReference type="SUPFAM" id="SSF56801">
    <property type="entry name" value="Acetyl-CoA synthetase-like"/>
    <property type="match status" value="1"/>
</dbReference>
<evidence type="ECO:0000256" key="2">
    <source>
        <dbReference type="ARBA" id="ARBA00022598"/>
    </source>
</evidence>
<dbReference type="EMBL" id="CAEZXA010000007">
    <property type="protein sequence ID" value="CAB4664657.1"/>
    <property type="molecule type" value="Genomic_DNA"/>
</dbReference>
<dbReference type="Pfam" id="PF00501">
    <property type="entry name" value="AMP-binding"/>
    <property type="match status" value="1"/>
</dbReference>
<evidence type="ECO:0000259" key="3">
    <source>
        <dbReference type="Pfam" id="PF00501"/>
    </source>
</evidence>
<evidence type="ECO:0000256" key="1">
    <source>
        <dbReference type="ARBA" id="ARBA00006432"/>
    </source>
</evidence>
<dbReference type="Pfam" id="PF13193">
    <property type="entry name" value="AMP-binding_C"/>
    <property type="match status" value="1"/>
</dbReference>